<keyword evidence="2" id="KW-1185">Reference proteome</keyword>
<protein>
    <submittedName>
        <fullName evidence="1">Uncharacterized protein</fullName>
    </submittedName>
</protein>
<accession>A0ACB9LD11</accession>
<evidence type="ECO:0000313" key="2">
    <source>
        <dbReference type="Proteomes" id="UP000828941"/>
    </source>
</evidence>
<evidence type="ECO:0000313" key="1">
    <source>
        <dbReference type="EMBL" id="KAI4307425.1"/>
    </source>
</evidence>
<reference evidence="1 2" key="1">
    <citation type="journal article" date="2022" name="DNA Res.">
        <title>Chromosomal-level genome assembly of the orchid tree Bauhinia variegata (Leguminosae; Cercidoideae) supports the allotetraploid origin hypothesis of Bauhinia.</title>
        <authorList>
            <person name="Zhong Y."/>
            <person name="Chen Y."/>
            <person name="Zheng D."/>
            <person name="Pang J."/>
            <person name="Liu Y."/>
            <person name="Luo S."/>
            <person name="Meng S."/>
            <person name="Qian L."/>
            <person name="Wei D."/>
            <person name="Dai S."/>
            <person name="Zhou R."/>
        </authorList>
    </citation>
    <scope>NUCLEOTIDE SEQUENCE [LARGE SCALE GENOMIC DNA]</scope>
    <source>
        <strain evidence="1">BV-YZ2020</strain>
    </source>
</reference>
<dbReference type="EMBL" id="CM039437">
    <property type="protein sequence ID" value="KAI4307425.1"/>
    <property type="molecule type" value="Genomic_DNA"/>
</dbReference>
<comment type="caution">
    <text evidence="1">The sequence shown here is derived from an EMBL/GenBank/DDBJ whole genome shotgun (WGS) entry which is preliminary data.</text>
</comment>
<sequence length="82" mass="9162">MASEELGAPADRKFDVEAWKPGLESLRSTQMIVCLLENYQQEDGSVIVPEPSCYSSKITITIDRYIHFHLGNYYAASDCGDS</sequence>
<name>A0ACB9LD11_BAUVA</name>
<dbReference type="Proteomes" id="UP000828941">
    <property type="component" value="Chromosome 12"/>
</dbReference>
<gene>
    <name evidence="1" type="ORF">L6164_030616</name>
</gene>
<proteinExistence type="predicted"/>
<organism evidence="1 2">
    <name type="scientific">Bauhinia variegata</name>
    <name type="common">Purple orchid tree</name>
    <name type="synonym">Phanera variegata</name>
    <dbReference type="NCBI Taxonomy" id="167791"/>
    <lineage>
        <taxon>Eukaryota</taxon>
        <taxon>Viridiplantae</taxon>
        <taxon>Streptophyta</taxon>
        <taxon>Embryophyta</taxon>
        <taxon>Tracheophyta</taxon>
        <taxon>Spermatophyta</taxon>
        <taxon>Magnoliopsida</taxon>
        <taxon>eudicotyledons</taxon>
        <taxon>Gunneridae</taxon>
        <taxon>Pentapetalae</taxon>
        <taxon>rosids</taxon>
        <taxon>fabids</taxon>
        <taxon>Fabales</taxon>
        <taxon>Fabaceae</taxon>
        <taxon>Cercidoideae</taxon>
        <taxon>Cercideae</taxon>
        <taxon>Bauhiniinae</taxon>
        <taxon>Bauhinia</taxon>
    </lineage>
</organism>